<dbReference type="PANTHER" id="PTHR31594">
    <property type="entry name" value="AIG1-TYPE G DOMAIN-CONTAINING PROTEIN"/>
    <property type="match status" value="1"/>
</dbReference>
<organism evidence="1 2">
    <name type="scientific">Lates japonicus</name>
    <name type="common">Japanese lates</name>
    <dbReference type="NCBI Taxonomy" id="270547"/>
    <lineage>
        <taxon>Eukaryota</taxon>
        <taxon>Metazoa</taxon>
        <taxon>Chordata</taxon>
        <taxon>Craniata</taxon>
        <taxon>Vertebrata</taxon>
        <taxon>Euteleostomi</taxon>
        <taxon>Actinopterygii</taxon>
        <taxon>Neopterygii</taxon>
        <taxon>Teleostei</taxon>
        <taxon>Neoteleostei</taxon>
        <taxon>Acanthomorphata</taxon>
        <taxon>Carangaria</taxon>
        <taxon>Carangaria incertae sedis</taxon>
        <taxon>Centropomidae</taxon>
        <taxon>Lates</taxon>
    </lineage>
</organism>
<proteinExistence type="predicted"/>
<dbReference type="Proteomes" id="UP001279410">
    <property type="component" value="Unassembled WGS sequence"/>
</dbReference>
<dbReference type="EMBL" id="BRZM01000142">
    <property type="protein sequence ID" value="GLD68601.1"/>
    <property type="molecule type" value="Genomic_DNA"/>
</dbReference>
<keyword evidence="2" id="KW-1185">Reference proteome</keyword>
<accession>A0AAD3NC46</accession>
<evidence type="ECO:0000313" key="2">
    <source>
        <dbReference type="Proteomes" id="UP001279410"/>
    </source>
</evidence>
<reference evidence="1" key="1">
    <citation type="submission" date="2022-08" db="EMBL/GenBank/DDBJ databases">
        <title>Genome sequencing of akame (Lates japonicus).</title>
        <authorList>
            <person name="Hashiguchi Y."/>
            <person name="Takahashi H."/>
        </authorList>
    </citation>
    <scope>NUCLEOTIDE SEQUENCE</scope>
    <source>
        <strain evidence="1">Kochi</strain>
    </source>
</reference>
<dbReference type="AlphaFoldDB" id="A0AAD3NC46"/>
<dbReference type="PANTHER" id="PTHR31594:SF16">
    <property type="entry name" value="SI:CH211-281L24.3"/>
    <property type="match status" value="1"/>
</dbReference>
<protein>
    <submittedName>
        <fullName evidence="1">Uncharacterized protein</fullName>
    </submittedName>
</protein>
<dbReference type="InterPro" id="IPR052090">
    <property type="entry name" value="Cytolytic_pore-forming_toxin"/>
</dbReference>
<evidence type="ECO:0000313" key="1">
    <source>
        <dbReference type="EMBL" id="GLD68601.1"/>
    </source>
</evidence>
<name>A0AAD3NC46_LATJO</name>
<gene>
    <name evidence="1" type="ORF">AKAME5_001991400</name>
</gene>
<sequence length="86" mass="9908">MEVAALGRPFHLGMLYDCRRDLLIPGMTLWDFNDLKNNIQERPQNYNDFEIVASESIEDKSSALNVSIISRKLLWTGLRLVDQPNT</sequence>
<comment type="caution">
    <text evidence="1">The sequence shown here is derived from an EMBL/GenBank/DDBJ whole genome shotgun (WGS) entry which is preliminary data.</text>
</comment>